<keyword evidence="3" id="KW-1185">Reference proteome</keyword>
<dbReference type="InterPro" id="IPR003347">
    <property type="entry name" value="JmjC_dom"/>
</dbReference>
<dbReference type="SUPFAM" id="SSF51197">
    <property type="entry name" value="Clavaminate synthase-like"/>
    <property type="match status" value="1"/>
</dbReference>
<dbReference type="Gene3D" id="2.60.120.650">
    <property type="entry name" value="Cupin"/>
    <property type="match status" value="1"/>
</dbReference>
<gene>
    <name evidence="2" type="ORF">EOE18_01160</name>
</gene>
<evidence type="ECO:0000259" key="1">
    <source>
        <dbReference type="PROSITE" id="PS51184"/>
    </source>
</evidence>
<dbReference type="SMART" id="SM00558">
    <property type="entry name" value="JmjC"/>
    <property type="match status" value="1"/>
</dbReference>
<sequence length="278" mass="30794">MTYFPPAALARFASHYPEEPHVLEHNLLGHPLMELEALAQMVERLPARLVEYAYAKQPIGITGKPPVPSISAADAVRQIDSAGCWVAITHIEEDPLYRALLLDVIEELKPFITPKTGAVHTPQAFVFVSSPDAVTPYHFDPEHNILLQLRGAKVMTQFPADSEMHAPSAVHEAYHTGGPRELCWREEMLAAGRPFALAAGQGLMVPVMAPHFVTNGPEVSVSLSITWRSEWSYNEGAAHAFNSVLRGMGFTPARPGRWPQQNRAKAFAWRVLKRLGIR</sequence>
<dbReference type="Proteomes" id="UP000282837">
    <property type="component" value="Unassembled WGS sequence"/>
</dbReference>
<protein>
    <submittedName>
        <fullName evidence="2">Transcriptional regulator</fullName>
    </submittedName>
</protein>
<feature type="domain" description="JmjC" evidence="1">
    <location>
        <begin position="94"/>
        <end position="244"/>
    </location>
</feature>
<dbReference type="OrthoDB" id="3776825at2"/>
<reference evidence="2 3" key="1">
    <citation type="submission" date="2019-01" db="EMBL/GenBank/DDBJ databases">
        <authorList>
            <person name="Chen W.-M."/>
        </authorList>
    </citation>
    <scope>NUCLEOTIDE SEQUENCE [LARGE SCALE GENOMIC DNA]</scope>
    <source>
        <strain evidence="2 3">FSY-9</strain>
    </source>
</reference>
<name>A0A3S2YCR2_9SPHN</name>
<proteinExistence type="predicted"/>
<dbReference type="PROSITE" id="PS51184">
    <property type="entry name" value="JMJC"/>
    <property type="match status" value="1"/>
</dbReference>
<comment type="caution">
    <text evidence="2">The sequence shown here is derived from an EMBL/GenBank/DDBJ whole genome shotgun (WGS) entry which is preliminary data.</text>
</comment>
<organism evidence="2 3">
    <name type="scientific">Novosphingobium umbonatum</name>
    <dbReference type="NCBI Taxonomy" id="1908524"/>
    <lineage>
        <taxon>Bacteria</taxon>
        <taxon>Pseudomonadati</taxon>
        <taxon>Pseudomonadota</taxon>
        <taxon>Alphaproteobacteria</taxon>
        <taxon>Sphingomonadales</taxon>
        <taxon>Sphingomonadaceae</taxon>
        <taxon>Novosphingobium</taxon>
    </lineage>
</organism>
<dbReference type="AlphaFoldDB" id="A0A3S2YCR2"/>
<accession>A0A3S2YCR2</accession>
<dbReference type="RefSeq" id="WP_127705341.1">
    <property type="nucleotide sequence ID" value="NZ_SACO01000001.1"/>
</dbReference>
<dbReference type="EMBL" id="SACO01000001">
    <property type="protein sequence ID" value="RVU07724.1"/>
    <property type="molecule type" value="Genomic_DNA"/>
</dbReference>
<evidence type="ECO:0000313" key="3">
    <source>
        <dbReference type="Proteomes" id="UP000282837"/>
    </source>
</evidence>
<evidence type="ECO:0000313" key="2">
    <source>
        <dbReference type="EMBL" id="RVU07724.1"/>
    </source>
</evidence>